<sequence length="166" mass="18913">MSVEQVELPEIQIEDRLPTWLRLCISVGAIFFVACLAYEFAAEPGARTWSNAGKLLVAIFFCGVLIWNVLLSSKVRWTIRNNEIQIDKAWIYDRQEVEFVRSGEIALIKVDSESDDSGISYYIRLELYSGREIKSPPIANAQRARALKAEIANHLNVPHEYVTPRT</sequence>
<feature type="transmembrane region" description="Helical" evidence="1">
    <location>
        <begin position="52"/>
        <end position="71"/>
    </location>
</feature>
<evidence type="ECO:0000313" key="3">
    <source>
        <dbReference type="Proteomes" id="UP000052023"/>
    </source>
</evidence>
<reference evidence="2 3" key="1">
    <citation type="submission" date="2014-03" db="EMBL/GenBank/DDBJ databases">
        <title>Bradyrhizobium valentinum sp. nov., isolated from effective nodules of Lupinus mariae-josephae, a lupine endemic of basic-lime soils in Eastern Spain.</title>
        <authorList>
            <person name="Duran D."/>
            <person name="Rey L."/>
            <person name="Navarro A."/>
            <person name="Busquets A."/>
            <person name="Imperial J."/>
            <person name="Ruiz-Argueso T."/>
        </authorList>
    </citation>
    <scope>NUCLEOTIDE SEQUENCE [LARGE SCALE GENOMIC DNA]</scope>
    <source>
        <strain evidence="2 3">Ro19</strain>
    </source>
</reference>
<protein>
    <submittedName>
        <fullName evidence="2">Uncharacterized protein</fullName>
    </submittedName>
</protein>
<comment type="caution">
    <text evidence="2">The sequence shown here is derived from an EMBL/GenBank/DDBJ whole genome shotgun (WGS) entry which is preliminary data.</text>
</comment>
<organism evidence="2 3">
    <name type="scientific">Bradyrhizobium retamae</name>
    <dbReference type="NCBI Taxonomy" id="1300035"/>
    <lineage>
        <taxon>Bacteria</taxon>
        <taxon>Pseudomonadati</taxon>
        <taxon>Pseudomonadota</taxon>
        <taxon>Alphaproteobacteria</taxon>
        <taxon>Hyphomicrobiales</taxon>
        <taxon>Nitrobacteraceae</taxon>
        <taxon>Bradyrhizobium</taxon>
    </lineage>
</organism>
<accession>A0A0R3NJT0</accession>
<feature type="transmembrane region" description="Helical" evidence="1">
    <location>
        <begin position="20"/>
        <end position="40"/>
    </location>
</feature>
<evidence type="ECO:0000256" key="1">
    <source>
        <dbReference type="SAM" id="Phobius"/>
    </source>
</evidence>
<dbReference type="EMBL" id="LLYA01000001">
    <property type="protein sequence ID" value="KRR30384.1"/>
    <property type="molecule type" value="Genomic_DNA"/>
</dbReference>
<keyword evidence="3" id="KW-1185">Reference proteome</keyword>
<dbReference type="RefSeq" id="WP_057841263.1">
    <property type="nucleotide sequence ID" value="NZ_LLYA01000001.1"/>
</dbReference>
<proteinExistence type="predicted"/>
<dbReference type="Proteomes" id="UP000052023">
    <property type="component" value="Unassembled WGS sequence"/>
</dbReference>
<evidence type="ECO:0000313" key="2">
    <source>
        <dbReference type="EMBL" id="KRR30384.1"/>
    </source>
</evidence>
<keyword evidence="1" id="KW-0812">Transmembrane</keyword>
<gene>
    <name evidence="2" type="ORF">CQ13_01680</name>
</gene>
<dbReference type="AlphaFoldDB" id="A0A0R3NJT0"/>
<keyword evidence="1" id="KW-0472">Membrane</keyword>
<name>A0A0R3NJT0_9BRAD</name>
<keyword evidence="1" id="KW-1133">Transmembrane helix</keyword>